<feature type="compositionally biased region" description="Basic and acidic residues" evidence="3">
    <location>
        <begin position="53"/>
        <end position="64"/>
    </location>
</feature>
<keyword evidence="2" id="KW-0862">Zinc</keyword>
<gene>
    <name evidence="6" type="ORF">chiPu_0013226</name>
</gene>
<keyword evidence="2" id="KW-0863">Zinc-finger</keyword>
<dbReference type="Pfam" id="PF00076">
    <property type="entry name" value="RRM_1"/>
    <property type="match status" value="1"/>
</dbReference>
<dbReference type="PROSITE" id="PS50103">
    <property type="entry name" value="ZF_C3H1"/>
    <property type="match status" value="1"/>
</dbReference>
<feature type="compositionally biased region" description="Basic and acidic residues" evidence="3">
    <location>
        <begin position="170"/>
        <end position="190"/>
    </location>
</feature>
<dbReference type="PROSITE" id="PS50102">
    <property type="entry name" value="RRM"/>
    <property type="match status" value="1"/>
</dbReference>
<dbReference type="PANTHER" id="PTHR47678">
    <property type="entry name" value="TETRATRICOPEPTIDE REPEAT PROTEIN 31"/>
    <property type="match status" value="1"/>
</dbReference>
<evidence type="ECO:0000259" key="5">
    <source>
        <dbReference type="PROSITE" id="PS50103"/>
    </source>
</evidence>
<feature type="region of interest" description="Disordered" evidence="3">
    <location>
        <begin position="446"/>
        <end position="477"/>
    </location>
</feature>
<dbReference type="STRING" id="137246.A0A401SWK1"/>
<accession>A0A401SWK1</accession>
<evidence type="ECO:0000256" key="3">
    <source>
        <dbReference type="SAM" id="MobiDB-lite"/>
    </source>
</evidence>
<keyword evidence="7" id="KW-1185">Reference proteome</keyword>
<dbReference type="Pfam" id="PF13181">
    <property type="entry name" value="TPR_8"/>
    <property type="match status" value="1"/>
</dbReference>
<dbReference type="GO" id="GO:0003723">
    <property type="term" value="F:RNA binding"/>
    <property type="evidence" value="ECO:0007669"/>
    <property type="project" value="UniProtKB-UniRule"/>
</dbReference>
<feature type="compositionally biased region" description="Basic and acidic residues" evidence="3">
    <location>
        <begin position="83"/>
        <end position="98"/>
    </location>
</feature>
<organism evidence="6 7">
    <name type="scientific">Chiloscyllium punctatum</name>
    <name type="common">Brownbanded bambooshark</name>
    <name type="synonym">Hemiscyllium punctatum</name>
    <dbReference type="NCBI Taxonomy" id="137246"/>
    <lineage>
        <taxon>Eukaryota</taxon>
        <taxon>Metazoa</taxon>
        <taxon>Chordata</taxon>
        <taxon>Craniata</taxon>
        <taxon>Vertebrata</taxon>
        <taxon>Chondrichthyes</taxon>
        <taxon>Elasmobranchii</taxon>
        <taxon>Galeomorphii</taxon>
        <taxon>Galeoidea</taxon>
        <taxon>Orectolobiformes</taxon>
        <taxon>Hemiscylliidae</taxon>
        <taxon>Chiloscyllium</taxon>
    </lineage>
</organism>
<dbReference type="SUPFAM" id="SSF54928">
    <property type="entry name" value="RNA-binding domain, RBD"/>
    <property type="match status" value="1"/>
</dbReference>
<dbReference type="Proteomes" id="UP000287033">
    <property type="component" value="Unassembled WGS sequence"/>
</dbReference>
<evidence type="ECO:0000259" key="4">
    <source>
        <dbReference type="PROSITE" id="PS50102"/>
    </source>
</evidence>
<dbReference type="InterPro" id="IPR000504">
    <property type="entry name" value="RRM_dom"/>
</dbReference>
<feature type="region of interest" description="Disordered" evidence="3">
    <location>
        <begin position="32"/>
        <end position="106"/>
    </location>
</feature>
<dbReference type="InterPro" id="IPR012677">
    <property type="entry name" value="Nucleotide-bd_a/b_plait_sf"/>
</dbReference>
<dbReference type="InterPro" id="IPR000571">
    <property type="entry name" value="Znf_CCCH"/>
</dbReference>
<evidence type="ECO:0000256" key="2">
    <source>
        <dbReference type="PROSITE-ProRule" id="PRU00723"/>
    </source>
</evidence>
<dbReference type="SUPFAM" id="SSF48452">
    <property type="entry name" value="TPR-like"/>
    <property type="match status" value="1"/>
</dbReference>
<evidence type="ECO:0008006" key="8">
    <source>
        <dbReference type="Google" id="ProtNLM"/>
    </source>
</evidence>
<name>A0A401SWK1_CHIPU</name>
<dbReference type="OrthoDB" id="2423701at2759"/>
<dbReference type="InterPro" id="IPR011990">
    <property type="entry name" value="TPR-like_helical_dom_sf"/>
</dbReference>
<protein>
    <recommendedName>
        <fullName evidence="8">C3H1-type domain-containing protein</fullName>
    </recommendedName>
</protein>
<dbReference type="Gene3D" id="3.30.70.330">
    <property type="match status" value="1"/>
</dbReference>
<dbReference type="SMART" id="SM00360">
    <property type="entry name" value="RRM"/>
    <property type="match status" value="1"/>
</dbReference>
<feature type="domain" description="C3H1-type" evidence="5">
    <location>
        <begin position="479"/>
        <end position="506"/>
    </location>
</feature>
<evidence type="ECO:0000256" key="1">
    <source>
        <dbReference type="PROSITE-ProRule" id="PRU00176"/>
    </source>
</evidence>
<dbReference type="CDD" id="cd14270">
    <property type="entry name" value="UBA"/>
    <property type="match status" value="1"/>
</dbReference>
<evidence type="ECO:0000313" key="6">
    <source>
        <dbReference type="EMBL" id="GCC34750.1"/>
    </source>
</evidence>
<comment type="caution">
    <text evidence="6">The sequence shown here is derived from an EMBL/GenBank/DDBJ whole genome shotgun (WGS) entry which is preliminary data.</text>
</comment>
<evidence type="ECO:0000313" key="7">
    <source>
        <dbReference type="Proteomes" id="UP000287033"/>
    </source>
</evidence>
<sequence>MPGDMQSVRELYRLLGFPRDNLEKVEENAMECGEGMNGEGNPIKLTSIQDNGIKLDKHITDQERAKKKAERRRAKKKRQKERRKQEKGRSNEENKLEKEDSDSNEEIETIIKIQNIPEGGVETSEPLGVFENGDSCTVPGPVMMDEEPEWDISSAFVANAASHIRPKSKGKSDKKSKENKENETKSHELSDLDPLILKSRQLAVSAPGHRGTHDVDQGAPAQGRYFGNRSYCYDRLRKYNLALEDAETSIRLADDWPKGYFRKGRALVGIKRYAEAESAFELVLQLDKDCDDAVKELFKVRMFRLMNMGFTQQQSLMALQQHQTVEAALDSRLELNFQRPNSGTLEIPDEEDCLYLIDCPVNGDQTELTCASLWVGNVTVHVKEKQLKDLFRNYGEIESIRVLHERFCAFVNFKCHAAAAKALEALQGKEIENTKLLIKYPDRHLNKRSSPLQKPSTPVRVSPQPISGTTACGSKRRGPVDGDECYFWRTTGCHFGDKCRYKHISEHRGVDKKPWQH</sequence>
<proteinExistence type="predicted"/>
<dbReference type="InterPro" id="IPR035979">
    <property type="entry name" value="RBD_domain_sf"/>
</dbReference>
<keyword evidence="1" id="KW-0694">RNA-binding</keyword>
<feature type="compositionally biased region" description="Basic residues" evidence="3">
    <location>
        <begin position="65"/>
        <end position="82"/>
    </location>
</feature>
<feature type="region of interest" description="Disordered" evidence="3">
    <location>
        <begin position="161"/>
        <end position="191"/>
    </location>
</feature>
<feature type="zinc finger region" description="C3H1-type" evidence="2">
    <location>
        <begin position="479"/>
        <end position="506"/>
    </location>
</feature>
<feature type="domain" description="RRM" evidence="4">
    <location>
        <begin position="371"/>
        <end position="443"/>
    </location>
</feature>
<dbReference type="Gene3D" id="1.25.40.10">
    <property type="entry name" value="Tetratricopeptide repeat domain"/>
    <property type="match status" value="1"/>
</dbReference>
<keyword evidence="2" id="KW-0479">Metal-binding</keyword>
<dbReference type="EMBL" id="BEZZ01000628">
    <property type="protein sequence ID" value="GCC34750.1"/>
    <property type="molecule type" value="Genomic_DNA"/>
</dbReference>
<reference evidence="6 7" key="1">
    <citation type="journal article" date="2018" name="Nat. Ecol. Evol.">
        <title>Shark genomes provide insights into elasmobranch evolution and the origin of vertebrates.</title>
        <authorList>
            <person name="Hara Y"/>
            <person name="Yamaguchi K"/>
            <person name="Onimaru K"/>
            <person name="Kadota M"/>
            <person name="Koyanagi M"/>
            <person name="Keeley SD"/>
            <person name="Tatsumi K"/>
            <person name="Tanaka K"/>
            <person name="Motone F"/>
            <person name="Kageyama Y"/>
            <person name="Nozu R"/>
            <person name="Adachi N"/>
            <person name="Nishimura O"/>
            <person name="Nakagawa R"/>
            <person name="Tanegashima C"/>
            <person name="Kiyatake I"/>
            <person name="Matsumoto R"/>
            <person name="Murakumo K"/>
            <person name="Nishida K"/>
            <person name="Terakita A"/>
            <person name="Kuratani S"/>
            <person name="Sato K"/>
            <person name="Hyodo S Kuraku.S."/>
        </authorList>
    </citation>
    <scope>NUCLEOTIDE SEQUENCE [LARGE SCALE GENOMIC DNA]</scope>
</reference>
<dbReference type="SMART" id="SM00028">
    <property type="entry name" value="TPR"/>
    <property type="match status" value="2"/>
</dbReference>
<dbReference type="AlphaFoldDB" id="A0A401SWK1"/>
<dbReference type="GO" id="GO:0008270">
    <property type="term" value="F:zinc ion binding"/>
    <property type="evidence" value="ECO:0007669"/>
    <property type="project" value="UniProtKB-KW"/>
</dbReference>
<dbReference type="InterPro" id="IPR019734">
    <property type="entry name" value="TPR_rpt"/>
</dbReference>
<dbReference type="OMA" id="KARTCAG"/>
<dbReference type="PANTHER" id="PTHR47678:SF2">
    <property type="entry name" value="TETRATRICOPEPTIDE REPEAT PROTEIN 31 ISOFORM X1"/>
    <property type="match status" value="1"/>
</dbReference>